<gene>
    <name evidence="4" type="ORF">BCR43DRAFT_453805</name>
</gene>
<dbReference type="SUPFAM" id="SSF54518">
    <property type="entry name" value="Tubby C-terminal domain-like"/>
    <property type="match status" value="1"/>
</dbReference>
<evidence type="ECO:0000313" key="4">
    <source>
        <dbReference type="EMBL" id="ORZ01344.1"/>
    </source>
</evidence>
<evidence type="ECO:0000313" key="5">
    <source>
        <dbReference type="Proteomes" id="UP000242180"/>
    </source>
</evidence>
<dbReference type="PANTHER" id="PTHR16517:SF7">
    <property type="entry name" value="PROTEIN KING TUBBY"/>
    <property type="match status" value="1"/>
</dbReference>
<dbReference type="PRINTS" id="PR01573">
    <property type="entry name" value="SUPERTUBBY"/>
</dbReference>
<dbReference type="OMA" id="MTILMHT"/>
<dbReference type="PANTHER" id="PTHR16517">
    <property type="entry name" value="TUBBY-RELATED"/>
    <property type="match status" value="1"/>
</dbReference>
<evidence type="ECO:0000256" key="2">
    <source>
        <dbReference type="SAM" id="MobiDB-lite"/>
    </source>
</evidence>
<name>A0A1X2HPP2_SYNRA</name>
<reference evidence="4 5" key="1">
    <citation type="submission" date="2016-07" db="EMBL/GenBank/DDBJ databases">
        <title>Pervasive Adenine N6-methylation of Active Genes in Fungi.</title>
        <authorList>
            <consortium name="DOE Joint Genome Institute"/>
            <person name="Mondo S.J."/>
            <person name="Dannebaum R.O."/>
            <person name="Kuo R.C."/>
            <person name="Labutti K."/>
            <person name="Haridas S."/>
            <person name="Kuo A."/>
            <person name="Salamov A."/>
            <person name="Ahrendt S.R."/>
            <person name="Lipzen A."/>
            <person name="Sullivan W."/>
            <person name="Andreopoulos W.B."/>
            <person name="Clum A."/>
            <person name="Lindquist E."/>
            <person name="Daum C."/>
            <person name="Ramamoorthy G.K."/>
            <person name="Gryganskyi A."/>
            <person name="Culley D."/>
            <person name="Magnuson J.K."/>
            <person name="James T.Y."/>
            <person name="O'Malley M.A."/>
            <person name="Stajich J.E."/>
            <person name="Spatafora J.W."/>
            <person name="Visel A."/>
            <person name="Grigoriev I.V."/>
        </authorList>
    </citation>
    <scope>NUCLEOTIDE SEQUENCE [LARGE SCALE GENOMIC DNA]</scope>
    <source>
        <strain evidence="4 5">NRRL 2496</strain>
    </source>
</reference>
<proteinExistence type="inferred from homology"/>
<dbReference type="InParanoid" id="A0A1X2HPP2"/>
<comment type="similarity">
    <text evidence="1">Belongs to the TUB family.</text>
</comment>
<keyword evidence="5" id="KW-1185">Reference proteome</keyword>
<feature type="compositionally biased region" description="Acidic residues" evidence="2">
    <location>
        <begin position="20"/>
        <end position="31"/>
    </location>
</feature>
<dbReference type="AlphaFoldDB" id="A0A1X2HPP2"/>
<dbReference type="OrthoDB" id="8775810at2759"/>
<evidence type="ECO:0000256" key="1">
    <source>
        <dbReference type="ARBA" id="ARBA00007129"/>
    </source>
</evidence>
<feature type="region of interest" description="Disordered" evidence="2">
    <location>
        <begin position="1"/>
        <end position="51"/>
    </location>
</feature>
<organism evidence="4 5">
    <name type="scientific">Syncephalastrum racemosum</name>
    <name type="common">Filamentous fungus</name>
    <dbReference type="NCBI Taxonomy" id="13706"/>
    <lineage>
        <taxon>Eukaryota</taxon>
        <taxon>Fungi</taxon>
        <taxon>Fungi incertae sedis</taxon>
        <taxon>Mucoromycota</taxon>
        <taxon>Mucoromycotina</taxon>
        <taxon>Mucoromycetes</taxon>
        <taxon>Mucorales</taxon>
        <taxon>Syncephalastraceae</taxon>
        <taxon>Syncephalastrum</taxon>
    </lineage>
</organism>
<dbReference type="EMBL" id="MCGN01000002">
    <property type="protein sequence ID" value="ORZ01344.1"/>
    <property type="molecule type" value="Genomic_DNA"/>
</dbReference>
<accession>A0A1X2HPP2</accession>
<evidence type="ECO:0000259" key="3">
    <source>
        <dbReference type="Pfam" id="PF01167"/>
    </source>
</evidence>
<dbReference type="GO" id="GO:0005929">
    <property type="term" value="C:cilium"/>
    <property type="evidence" value="ECO:0007669"/>
    <property type="project" value="TreeGrafter"/>
</dbReference>
<dbReference type="Gene3D" id="3.20.90.10">
    <property type="entry name" value="Tubby Protein, Chain A"/>
    <property type="match status" value="1"/>
</dbReference>
<sequence>MGEPEIVTHPQLSATHSFEDSDSPSENELDANDQPIPPITPSTDEPETIRVGRPVPPIDFSLASPVRTPQDLNQLAFRPAALNTRVTCRITRFRDGLDKLYPQYHLFVEHLHTNEVHHVMTARKKRKSQTSYYTITGNVQDSAPIELGKVRSNFLGTTFVIYSHGINPVKKESAKSDFPVREELGAVLYDPNILGFKGPRKMTILMHTMTRDGKRPEFRPTSNADSLLSRYKDGQANDLLVLHNKSPQWNEETQSFVLNFNGRVTQASVKNFQIVHDKDLDYIVMQFGRVERDHFTMDFKYPICLLQAFAIALTSFDAKLACE</sequence>
<feature type="domain" description="Tubby C-terminal" evidence="3">
    <location>
        <begin position="78"/>
        <end position="317"/>
    </location>
</feature>
<dbReference type="GO" id="GO:0061512">
    <property type="term" value="P:protein localization to cilium"/>
    <property type="evidence" value="ECO:0007669"/>
    <property type="project" value="TreeGrafter"/>
</dbReference>
<comment type="caution">
    <text evidence="4">The sequence shown here is derived from an EMBL/GenBank/DDBJ whole genome shotgun (WGS) entry which is preliminary data.</text>
</comment>
<dbReference type="STRING" id="13706.A0A1X2HPP2"/>
<protein>
    <submittedName>
        <fullName evidence="4">Tubby C-terminal-like domain-containing protein</fullName>
    </submittedName>
</protein>
<dbReference type="Proteomes" id="UP000242180">
    <property type="component" value="Unassembled WGS sequence"/>
</dbReference>
<dbReference type="InterPro" id="IPR025659">
    <property type="entry name" value="Tubby-like_C"/>
</dbReference>
<dbReference type="InterPro" id="IPR000007">
    <property type="entry name" value="Tubby_C"/>
</dbReference>
<dbReference type="Pfam" id="PF01167">
    <property type="entry name" value="Tub"/>
    <property type="match status" value="1"/>
</dbReference>